<dbReference type="InterPro" id="IPR009057">
    <property type="entry name" value="Homeodomain-like_sf"/>
</dbReference>
<keyword evidence="6" id="KW-1185">Reference proteome</keyword>
<dbReference type="PROSITE" id="PS01124">
    <property type="entry name" value="HTH_ARAC_FAMILY_2"/>
    <property type="match status" value="1"/>
</dbReference>
<dbReference type="EC" id="2.1.1.-" evidence="5"/>
<dbReference type="EMBL" id="SJPF01000001">
    <property type="protein sequence ID" value="TWT38350.1"/>
    <property type="molecule type" value="Genomic_DNA"/>
</dbReference>
<comment type="caution">
    <text evidence="5">The sequence shown here is derived from an EMBL/GenBank/DDBJ whole genome shotgun (WGS) entry which is preliminary data.</text>
</comment>
<evidence type="ECO:0000313" key="5">
    <source>
        <dbReference type="EMBL" id="TWT38350.1"/>
    </source>
</evidence>
<protein>
    <submittedName>
        <fullName evidence="5">Bifunctional transcriptional activator/DNA repair enzyme AdaA</fullName>
        <ecNumber evidence="5">2.1.1.-</ecNumber>
    </submittedName>
</protein>
<keyword evidence="3" id="KW-0804">Transcription</keyword>
<dbReference type="InterPro" id="IPR018062">
    <property type="entry name" value="HTH_AraC-typ_CS"/>
</dbReference>
<dbReference type="PANTHER" id="PTHR46796">
    <property type="entry name" value="HTH-TYPE TRANSCRIPTIONAL ACTIVATOR RHAS-RELATED"/>
    <property type="match status" value="1"/>
</dbReference>
<dbReference type="Gene3D" id="1.10.10.60">
    <property type="entry name" value="Homeodomain-like"/>
    <property type="match status" value="2"/>
</dbReference>
<sequence>MNVESPRTPRPIARSRSVDQWPNWRTMPGWIRDRFIQVEQFEEPSQGWEIAEVILAEAVSGGEPNDFYYLSVVVDTDAERDVEVDFGHGAFRRPSRAGNMLFGDQTYADGYLKGAGPFHNIAFYIRKQAFHDRLCNIVGDDVPPLDVLQTKSFRDDGLQTMLKYLVKQCRHNDAPLARWDSDETIDGICRRLLLFAGQKEPAIGPQDRLQPEGVKQVLEYVDAHFTQDLTRDQLAQIAGVAPGHFTRLFRQTTGETPKRYLLQLRIEKAKQLLLTSSQHLGMAAIAAECGFSSASHFVMEFRKQLGVTPDVFRRYH</sequence>
<accession>A0A5C5VK72</accession>
<dbReference type="InterPro" id="IPR018060">
    <property type="entry name" value="HTH_AraC"/>
</dbReference>
<name>A0A5C5VK72_9BACT</name>
<dbReference type="SMART" id="SM00342">
    <property type="entry name" value="HTH_ARAC"/>
    <property type="match status" value="1"/>
</dbReference>
<evidence type="ECO:0000313" key="6">
    <source>
        <dbReference type="Proteomes" id="UP000318878"/>
    </source>
</evidence>
<dbReference type="Pfam" id="PF12833">
    <property type="entry name" value="HTH_18"/>
    <property type="match status" value="1"/>
</dbReference>
<organism evidence="5 6">
    <name type="scientific">Blastopirellula retiformator</name>
    <dbReference type="NCBI Taxonomy" id="2527970"/>
    <lineage>
        <taxon>Bacteria</taxon>
        <taxon>Pseudomonadati</taxon>
        <taxon>Planctomycetota</taxon>
        <taxon>Planctomycetia</taxon>
        <taxon>Pirellulales</taxon>
        <taxon>Pirellulaceae</taxon>
        <taxon>Blastopirellula</taxon>
    </lineage>
</organism>
<keyword evidence="1" id="KW-0805">Transcription regulation</keyword>
<dbReference type="PROSITE" id="PS00041">
    <property type="entry name" value="HTH_ARAC_FAMILY_1"/>
    <property type="match status" value="1"/>
</dbReference>
<dbReference type="PRINTS" id="PR00032">
    <property type="entry name" value="HTHARAC"/>
</dbReference>
<proteinExistence type="predicted"/>
<evidence type="ECO:0000256" key="2">
    <source>
        <dbReference type="ARBA" id="ARBA00023125"/>
    </source>
</evidence>
<dbReference type="AlphaFoldDB" id="A0A5C5VK72"/>
<dbReference type="GO" id="GO:0008168">
    <property type="term" value="F:methyltransferase activity"/>
    <property type="evidence" value="ECO:0007669"/>
    <property type="project" value="UniProtKB-KW"/>
</dbReference>
<dbReference type="GO" id="GO:0003700">
    <property type="term" value="F:DNA-binding transcription factor activity"/>
    <property type="evidence" value="ECO:0007669"/>
    <property type="project" value="InterPro"/>
</dbReference>
<dbReference type="GO" id="GO:0032259">
    <property type="term" value="P:methylation"/>
    <property type="evidence" value="ECO:0007669"/>
    <property type="project" value="UniProtKB-KW"/>
</dbReference>
<dbReference type="PANTHER" id="PTHR46796:SF6">
    <property type="entry name" value="ARAC SUBFAMILY"/>
    <property type="match status" value="1"/>
</dbReference>
<keyword evidence="5" id="KW-0489">Methyltransferase</keyword>
<dbReference type="SUPFAM" id="SSF46689">
    <property type="entry name" value="Homeodomain-like"/>
    <property type="match status" value="2"/>
</dbReference>
<dbReference type="RefSeq" id="WP_146428615.1">
    <property type="nucleotide sequence ID" value="NZ_SJPF01000001.1"/>
</dbReference>
<dbReference type="InterPro" id="IPR020449">
    <property type="entry name" value="Tscrpt_reg_AraC-type_HTH"/>
</dbReference>
<feature type="domain" description="HTH araC/xylS-type" evidence="4">
    <location>
        <begin position="215"/>
        <end position="315"/>
    </location>
</feature>
<dbReference type="Proteomes" id="UP000318878">
    <property type="component" value="Unassembled WGS sequence"/>
</dbReference>
<evidence type="ECO:0000259" key="4">
    <source>
        <dbReference type="PROSITE" id="PS01124"/>
    </source>
</evidence>
<keyword evidence="5" id="KW-0808">Transferase</keyword>
<keyword evidence="2" id="KW-0238">DNA-binding</keyword>
<evidence type="ECO:0000256" key="1">
    <source>
        <dbReference type="ARBA" id="ARBA00023015"/>
    </source>
</evidence>
<dbReference type="GO" id="GO:0043565">
    <property type="term" value="F:sequence-specific DNA binding"/>
    <property type="evidence" value="ECO:0007669"/>
    <property type="project" value="InterPro"/>
</dbReference>
<dbReference type="InterPro" id="IPR050204">
    <property type="entry name" value="AraC_XylS_family_regulators"/>
</dbReference>
<reference evidence="5 6" key="1">
    <citation type="submission" date="2019-02" db="EMBL/GenBank/DDBJ databases">
        <title>Deep-cultivation of Planctomycetes and their phenomic and genomic characterization uncovers novel biology.</title>
        <authorList>
            <person name="Wiegand S."/>
            <person name="Jogler M."/>
            <person name="Boedeker C."/>
            <person name="Pinto D."/>
            <person name="Vollmers J."/>
            <person name="Rivas-Marin E."/>
            <person name="Kohn T."/>
            <person name="Peeters S.H."/>
            <person name="Heuer A."/>
            <person name="Rast P."/>
            <person name="Oberbeckmann S."/>
            <person name="Bunk B."/>
            <person name="Jeske O."/>
            <person name="Meyerdierks A."/>
            <person name="Storesund J.E."/>
            <person name="Kallscheuer N."/>
            <person name="Luecker S."/>
            <person name="Lage O.M."/>
            <person name="Pohl T."/>
            <person name="Merkel B.J."/>
            <person name="Hornburger P."/>
            <person name="Mueller R.-W."/>
            <person name="Bruemmer F."/>
            <person name="Labrenz M."/>
            <person name="Spormann A.M."/>
            <person name="Op Den Camp H."/>
            <person name="Overmann J."/>
            <person name="Amann R."/>
            <person name="Jetten M.S.M."/>
            <person name="Mascher T."/>
            <person name="Medema M.H."/>
            <person name="Devos D.P."/>
            <person name="Kaster A.-K."/>
            <person name="Ovreas L."/>
            <person name="Rohde M."/>
            <person name="Galperin M.Y."/>
            <person name="Jogler C."/>
        </authorList>
    </citation>
    <scope>NUCLEOTIDE SEQUENCE [LARGE SCALE GENOMIC DNA]</scope>
    <source>
        <strain evidence="5 6">Enr8</strain>
    </source>
</reference>
<dbReference type="OrthoDB" id="273555at2"/>
<evidence type="ECO:0000256" key="3">
    <source>
        <dbReference type="ARBA" id="ARBA00023163"/>
    </source>
</evidence>
<gene>
    <name evidence="5" type="primary">adaA</name>
    <name evidence="5" type="ORF">Enr8_00420</name>
</gene>